<name>A0A914PIX7_9BILA</name>
<accession>A0A914PIX7</accession>
<dbReference type="Proteomes" id="UP000887578">
    <property type="component" value="Unplaced"/>
</dbReference>
<dbReference type="WBParaSite" id="PDA_v2.g15695.t1">
    <property type="protein sequence ID" value="PDA_v2.g15695.t1"/>
    <property type="gene ID" value="PDA_v2.g15695"/>
</dbReference>
<evidence type="ECO:0000313" key="2">
    <source>
        <dbReference type="WBParaSite" id="PDA_v2.g15695.t1"/>
    </source>
</evidence>
<sequence>MDVCGFDDVTVEKRLIYTFQMKEEDCQQRHRSKLVFYVDNESFPYCRNIPLILDIIQELPTKLDIELKKKIPVITFCDNYSVICAVKKGDNHYSFLDGWNGIFGHDAAMYVNDLHHFFGLKARKMKNDNPTLCISNLIEMMSTDNLYELADPVFKDSEKLDVREDILCFYMVKFIEEHLKVIRDETGKRVDEIAIWPVLSDAAVFKERLLLCFKKFKNINFYFLLIDLPE</sequence>
<dbReference type="AlphaFoldDB" id="A0A914PIX7"/>
<organism evidence="1 2">
    <name type="scientific">Panagrolaimus davidi</name>
    <dbReference type="NCBI Taxonomy" id="227884"/>
    <lineage>
        <taxon>Eukaryota</taxon>
        <taxon>Metazoa</taxon>
        <taxon>Ecdysozoa</taxon>
        <taxon>Nematoda</taxon>
        <taxon>Chromadorea</taxon>
        <taxon>Rhabditida</taxon>
        <taxon>Tylenchina</taxon>
        <taxon>Panagrolaimomorpha</taxon>
        <taxon>Panagrolaimoidea</taxon>
        <taxon>Panagrolaimidae</taxon>
        <taxon>Panagrolaimus</taxon>
    </lineage>
</organism>
<evidence type="ECO:0000313" key="1">
    <source>
        <dbReference type="Proteomes" id="UP000887578"/>
    </source>
</evidence>
<protein>
    <submittedName>
        <fullName evidence="2">Uncharacterized protein</fullName>
    </submittedName>
</protein>
<keyword evidence="1" id="KW-1185">Reference proteome</keyword>
<reference evidence="2" key="1">
    <citation type="submission" date="2022-11" db="UniProtKB">
        <authorList>
            <consortium name="WormBaseParasite"/>
        </authorList>
    </citation>
    <scope>IDENTIFICATION</scope>
</reference>
<proteinExistence type="predicted"/>